<comment type="caution">
    <text evidence="1">The sequence shown here is derived from an EMBL/GenBank/DDBJ whole genome shotgun (WGS) entry which is preliminary data.</text>
</comment>
<reference evidence="1" key="2">
    <citation type="submission" date="2021-09" db="EMBL/GenBank/DDBJ databases">
        <authorList>
            <person name="Jia N."/>
            <person name="Wang J."/>
            <person name="Shi W."/>
            <person name="Du L."/>
            <person name="Sun Y."/>
            <person name="Zhan W."/>
            <person name="Jiang J."/>
            <person name="Wang Q."/>
            <person name="Zhang B."/>
            <person name="Ji P."/>
            <person name="Sakyi L.B."/>
            <person name="Cui X."/>
            <person name="Yuan T."/>
            <person name="Jiang B."/>
            <person name="Yang W."/>
            <person name="Lam T.T.-Y."/>
            <person name="Chang Q."/>
            <person name="Ding S."/>
            <person name="Wang X."/>
            <person name="Zhu J."/>
            <person name="Ruan X."/>
            <person name="Zhao L."/>
            <person name="Wei J."/>
            <person name="Que T."/>
            <person name="Du C."/>
            <person name="Cheng J."/>
            <person name="Dai P."/>
            <person name="Han X."/>
            <person name="Huang E."/>
            <person name="Gao Y."/>
            <person name="Liu J."/>
            <person name="Shao H."/>
            <person name="Ye R."/>
            <person name="Li L."/>
            <person name="Wei W."/>
            <person name="Wang X."/>
            <person name="Wang C."/>
            <person name="Huo Q."/>
            <person name="Li W."/>
            <person name="Guo W."/>
            <person name="Chen H."/>
            <person name="Chen S."/>
            <person name="Zhou L."/>
            <person name="Zhou L."/>
            <person name="Ni X."/>
            <person name="Tian J."/>
            <person name="Zhou Y."/>
            <person name="Sheng Y."/>
            <person name="Liu T."/>
            <person name="Pan Y."/>
            <person name="Xia L."/>
            <person name="Li J."/>
            <person name="Zhao F."/>
            <person name="Cao W."/>
        </authorList>
    </citation>
    <scope>NUCLEOTIDE SEQUENCE</scope>
    <source>
        <strain evidence="1">Rsan-2018</strain>
        <tissue evidence="1">Larvae</tissue>
    </source>
</reference>
<keyword evidence="2" id="KW-1185">Reference proteome</keyword>
<proteinExistence type="predicted"/>
<reference evidence="1" key="1">
    <citation type="journal article" date="2020" name="Cell">
        <title>Large-Scale Comparative Analyses of Tick Genomes Elucidate Their Genetic Diversity and Vector Capacities.</title>
        <authorList>
            <consortium name="Tick Genome and Microbiome Consortium (TIGMIC)"/>
            <person name="Jia N."/>
            <person name="Wang J."/>
            <person name="Shi W."/>
            <person name="Du L."/>
            <person name="Sun Y."/>
            <person name="Zhan W."/>
            <person name="Jiang J.F."/>
            <person name="Wang Q."/>
            <person name="Zhang B."/>
            <person name="Ji P."/>
            <person name="Bell-Sakyi L."/>
            <person name="Cui X.M."/>
            <person name="Yuan T.T."/>
            <person name="Jiang B.G."/>
            <person name="Yang W.F."/>
            <person name="Lam T.T."/>
            <person name="Chang Q.C."/>
            <person name="Ding S.J."/>
            <person name="Wang X.J."/>
            <person name="Zhu J.G."/>
            <person name="Ruan X.D."/>
            <person name="Zhao L."/>
            <person name="Wei J.T."/>
            <person name="Ye R.Z."/>
            <person name="Que T.C."/>
            <person name="Du C.H."/>
            <person name="Zhou Y.H."/>
            <person name="Cheng J.X."/>
            <person name="Dai P.F."/>
            <person name="Guo W.B."/>
            <person name="Han X.H."/>
            <person name="Huang E.J."/>
            <person name="Li L.F."/>
            <person name="Wei W."/>
            <person name="Gao Y.C."/>
            <person name="Liu J.Z."/>
            <person name="Shao H.Z."/>
            <person name="Wang X."/>
            <person name="Wang C.C."/>
            <person name="Yang T.C."/>
            <person name="Huo Q.B."/>
            <person name="Li W."/>
            <person name="Chen H.Y."/>
            <person name="Chen S.E."/>
            <person name="Zhou L.G."/>
            <person name="Ni X.B."/>
            <person name="Tian J.H."/>
            <person name="Sheng Y."/>
            <person name="Liu T."/>
            <person name="Pan Y.S."/>
            <person name="Xia L.Y."/>
            <person name="Li J."/>
            <person name="Zhao F."/>
            <person name="Cao W.C."/>
        </authorList>
    </citation>
    <scope>NUCLEOTIDE SEQUENCE</scope>
    <source>
        <strain evidence="1">Rsan-2018</strain>
    </source>
</reference>
<dbReference type="AlphaFoldDB" id="A0A9D4SWR5"/>
<dbReference type="EMBL" id="JABSTV010001251">
    <property type="protein sequence ID" value="KAH7952206.1"/>
    <property type="molecule type" value="Genomic_DNA"/>
</dbReference>
<protein>
    <submittedName>
        <fullName evidence="1">Uncharacterized protein</fullName>
    </submittedName>
</protein>
<evidence type="ECO:0000313" key="1">
    <source>
        <dbReference type="EMBL" id="KAH7952206.1"/>
    </source>
</evidence>
<dbReference type="Proteomes" id="UP000821837">
    <property type="component" value="Chromosome 5"/>
</dbReference>
<accession>A0A9D4SWR5</accession>
<name>A0A9D4SWR5_RHISA</name>
<organism evidence="1 2">
    <name type="scientific">Rhipicephalus sanguineus</name>
    <name type="common">Brown dog tick</name>
    <name type="synonym">Ixodes sanguineus</name>
    <dbReference type="NCBI Taxonomy" id="34632"/>
    <lineage>
        <taxon>Eukaryota</taxon>
        <taxon>Metazoa</taxon>
        <taxon>Ecdysozoa</taxon>
        <taxon>Arthropoda</taxon>
        <taxon>Chelicerata</taxon>
        <taxon>Arachnida</taxon>
        <taxon>Acari</taxon>
        <taxon>Parasitiformes</taxon>
        <taxon>Ixodida</taxon>
        <taxon>Ixodoidea</taxon>
        <taxon>Ixodidae</taxon>
        <taxon>Rhipicephalinae</taxon>
        <taxon>Rhipicephalus</taxon>
        <taxon>Rhipicephalus</taxon>
    </lineage>
</organism>
<evidence type="ECO:0000313" key="2">
    <source>
        <dbReference type="Proteomes" id="UP000821837"/>
    </source>
</evidence>
<sequence length="105" mass="10980">MDTKKVSVGLEIRVEDGRLTLGPGLSLDAQWYGGSQRVATQLVDASNLPTSALPSAAVGAALALDAASQTAASAGEAAITTSLRRIVREAPFGVALKDWMRYIHK</sequence>
<gene>
    <name evidence="1" type="ORF">HPB52_020126</name>
</gene>